<organism evidence="1 2">
    <name type="scientific">Ornithinibacillus caprae</name>
    <dbReference type="NCBI Taxonomy" id="2678566"/>
    <lineage>
        <taxon>Bacteria</taxon>
        <taxon>Bacillati</taxon>
        <taxon>Bacillota</taxon>
        <taxon>Bacilli</taxon>
        <taxon>Bacillales</taxon>
        <taxon>Bacillaceae</taxon>
        <taxon>Ornithinibacillus</taxon>
    </lineage>
</organism>
<dbReference type="EMBL" id="WOCA01000001">
    <property type="protein sequence ID" value="MUK87122.1"/>
    <property type="molecule type" value="Genomic_DNA"/>
</dbReference>
<proteinExistence type="predicted"/>
<keyword evidence="2" id="KW-1185">Reference proteome</keyword>
<dbReference type="Proteomes" id="UP000469125">
    <property type="component" value="Unassembled WGS sequence"/>
</dbReference>
<evidence type="ECO:0000313" key="1">
    <source>
        <dbReference type="EMBL" id="MUK87122.1"/>
    </source>
</evidence>
<comment type="caution">
    <text evidence="1">The sequence shown here is derived from an EMBL/GenBank/DDBJ whole genome shotgun (WGS) entry which is preliminary data.</text>
</comment>
<name>A0A6N8FBT3_9BACI</name>
<sequence>MRIVVFLTCVVTVISMLYRWRYRVMNTILAVSFLRKLVVTLSMNMPNIRNKILPNLFNQSTNTSQ</sequence>
<evidence type="ECO:0000313" key="2">
    <source>
        <dbReference type="Proteomes" id="UP000469125"/>
    </source>
</evidence>
<reference evidence="1 2" key="1">
    <citation type="submission" date="2019-11" db="EMBL/GenBank/DDBJ databases">
        <authorList>
            <person name="Li X."/>
        </authorList>
    </citation>
    <scope>NUCLEOTIDE SEQUENCE [LARGE SCALE GENOMIC DNA]</scope>
    <source>
        <strain evidence="1 2">L9</strain>
    </source>
</reference>
<dbReference type="AlphaFoldDB" id="A0A6N8FBT3"/>
<gene>
    <name evidence="1" type="ORF">GMD78_01750</name>
</gene>
<dbReference type="RefSeq" id="WP_155666529.1">
    <property type="nucleotide sequence ID" value="NZ_WOCA01000001.1"/>
</dbReference>
<protein>
    <submittedName>
        <fullName evidence="1">Uncharacterized protein</fullName>
    </submittedName>
</protein>
<accession>A0A6N8FBT3</accession>